<feature type="region of interest" description="Disordered" evidence="4">
    <location>
        <begin position="39"/>
        <end position="104"/>
    </location>
</feature>
<dbReference type="PANTHER" id="PTHR12722:SF0">
    <property type="entry name" value="PROTEIN FAM50A"/>
    <property type="match status" value="1"/>
</dbReference>
<evidence type="ECO:0000256" key="4">
    <source>
        <dbReference type="SAM" id="MobiDB-lite"/>
    </source>
</evidence>
<evidence type="ECO:0000256" key="1">
    <source>
        <dbReference type="ARBA" id="ARBA00004123"/>
    </source>
</evidence>
<evidence type="ECO:0000256" key="3">
    <source>
        <dbReference type="ARBA" id="ARBA00023242"/>
    </source>
</evidence>
<protein>
    <submittedName>
        <fullName evidence="6">Protein fam50a</fullName>
    </submittedName>
</protein>
<dbReference type="InterPro" id="IPR010301">
    <property type="entry name" value="RRP1"/>
</dbReference>
<dbReference type="EMBL" id="JABANN010000011">
    <property type="protein sequence ID" value="KAF4675691.1"/>
    <property type="molecule type" value="Genomic_DNA"/>
</dbReference>
<evidence type="ECO:0000259" key="5">
    <source>
        <dbReference type="Pfam" id="PF04921"/>
    </source>
</evidence>
<dbReference type="InterPro" id="IPR048337">
    <property type="entry name" value="FAM50A/XAP5_C"/>
</dbReference>
<feature type="compositionally biased region" description="Basic and acidic residues" evidence="4">
    <location>
        <begin position="60"/>
        <end position="69"/>
    </location>
</feature>
<name>A0A7J6MXR4_PEROL</name>
<comment type="caution">
    <text evidence="6">The sequence shown here is derived from an EMBL/GenBank/DDBJ whole genome shotgun (WGS) entry which is preliminary data.</text>
</comment>
<reference evidence="6 7" key="1">
    <citation type="submission" date="2020-04" db="EMBL/GenBank/DDBJ databases">
        <title>Perkinsus olseni comparative genomics.</title>
        <authorList>
            <person name="Bogema D.R."/>
        </authorList>
    </citation>
    <scope>NUCLEOTIDE SEQUENCE [LARGE SCALE GENOMIC DNA]</scope>
    <source>
        <strain evidence="6">ATCC PRA-31</strain>
    </source>
</reference>
<evidence type="ECO:0000313" key="7">
    <source>
        <dbReference type="Proteomes" id="UP000572268"/>
    </source>
</evidence>
<feature type="domain" description="FAM50A/XAP5 C-terminal" evidence="5">
    <location>
        <begin position="568"/>
        <end position="699"/>
    </location>
</feature>
<keyword evidence="3" id="KW-0539">Nucleus</keyword>
<dbReference type="Pfam" id="PF04921">
    <property type="entry name" value="XAP5"/>
    <property type="match status" value="1"/>
</dbReference>
<dbReference type="GO" id="GO:0005634">
    <property type="term" value="C:nucleus"/>
    <property type="evidence" value="ECO:0007669"/>
    <property type="project" value="UniProtKB-SubCell"/>
</dbReference>
<feature type="region of interest" description="Disordered" evidence="4">
    <location>
        <begin position="398"/>
        <end position="423"/>
    </location>
</feature>
<comment type="similarity">
    <text evidence="2">Belongs to the RRP1 family.</text>
</comment>
<dbReference type="GO" id="GO:0006364">
    <property type="term" value="P:rRNA processing"/>
    <property type="evidence" value="ECO:0007669"/>
    <property type="project" value="InterPro"/>
</dbReference>
<comment type="subcellular location">
    <subcellularLocation>
        <location evidence="1">Nucleus</location>
    </subcellularLocation>
</comment>
<feature type="compositionally biased region" description="Acidic residues" evidence="4">
    <location>
        <begin position="753"/>
        <end position="762"/>
    </location>
</feature>
<dbReference type="PANTHER" id="PTHR12722">
    <property type="entry name" value="XAP-5 PROTEIN-RELATED"/>
    <property type="match status" value="1"/>
</dbReference>
<dbReference type="GO" id="GO:0006325">
    <property type="term" value="P:chromatin organization"/>
    <property type="evidence" value="ECO:0007669"/>
    <property type="project" value="TreeGrafter"/>
</dbReference>
<dbReference type="Pfam" id="PF05997">
    <property type="entry name" value="Nop52"/>
    <property type="match status" value="1"/>
</dbReference>
<dbReference type="PROSITE" id="PS51808">
    <property type="entry name" value="CHCH"/>
    <property type="match status" value="1"/>
</dbReference>
<organism evidence="6 7">
    <name type="scientific">Perkinsus olseni</name>
    <name type="common">Perkinsus atlanticus</name>
    <dbReference type="NCBI Taxonomy" id="32597"/>
    <lineage>
        <taxon>Eukaryota</taxon>
        <taxon>Sar</taxon>
        <taxon>Alveolata</taxon>
        <taxon>Perkinsozoa</taxon>
        <taxon>Perkinsea</taxon>
        <taxon>Perkinsida</taxon>
        <taxon>Perkinsidae</taxon>
        <taxon>Perkinsus</taxon>
    </lineage>
</organism>
<feature type="region of interest" description="Disordered" evidence="4">
    <location>
        <begin position="465"/>
        <end position="544"/>
    </location>
</feature>
<feature type="compositionally biased region" description="Basic and acidic residues" evidence="4">
    <location>
        <begin position="398"/>
        <end position="415"/>
    </location>
</feature>
<dbReference type="Proteomes" id="UP000572268">
    <property type="component" value="Unassembled WGS sequence"/>
</dbReference>
<proteinExistence type="inferred from homology"/>
<feature type="compositionally biased region" description="Basic and acidic residues" evidence="4">
    <location>
        <begin position="781"/>
        <end position="795"/>
    </location>
</feature>
<gene>
    <name evidence="6" type="primary">FAM50A</name>
    <name evidence="6" type="ORF">FOL46_000459</name>
</gene>
<accession>A0A7J6MXR4</accession>
<dbReference type="AlphaFoldDB" id="A0A7J6MXR4"/>
<sequence length="879" mass="100119">MSSASERINKLVRRRKARILEEILHEHAHCHCGDAHCGEREMVEEESEREDVTSSPVKATEQKQEEEGRPTPSPLKRPQPSAEVPVREKAKRAKTGPVEPREKLDLQEPLDFGKRMSHTDAAVRVKGFKMLARWLGAHWKSLGEHDARKLWRGLWFVLWMADGRGVQQNTAAQMVQLSRVFTDEAAYLLWWKAFWFTVNEQWEKLDKHRINKYQLLLRIAVAELLNHSMKVQSIDSLRRLLDEDILDRKKCTPSVVMHCARVFWDEWAAEIKAVDDDSKSAVLTTDFTLLRPWIKCVRVCSVKAVVDEIYLSLLLKTPVKQWVPEVRTWMYKIGENTRTEDMQREEAYAAVDQLEKRMKKEVVGLSTMESGNAVLQTIQSCENQRAYKLLKQREASRDKLTKERKDIEHQTEKLAKRAMAPSAATSKLETLEAEFSKQTVGLQSRSDYLAKRKKIDDLLKEGITGEAHPTEDAPPLQKSEPPVAKKRKSINKVALSFCDSEEDDSSSSEAEDSEGAQKEAVIPKLKKDPNAKTDFLPDAERDASLEHDRQRLVREYYEEQEKQKGLPLRVTYSYFNGTNHRRTIGVTQGCTVTDFLARCKDQLEADFPELKSRNIGGSSWDELLFVKEDVILPGNLTFHALIRDEARSQVNGLPLYQFEVDDGGLGIGDIRATKNRSNPGKIVDRKWYEENKHVFPANNMGASASQPEEKEEEKTPFYPNQVIYTDAFLQSAGKEGTQYEDSAEESPAGSDGNDNEDDDDYDINSMHVSTAMGGLGAGESEDAKRASEGDGKDAQTRAFVNEAEKFRQMADSMTKSMLEKTTDLKEKYPPAHRRDDVCDYARQAVYQCYQDHGDKLDCKDLVDSYKQCAEKAAASRKDH</sequence>
<dbReference type="GO" id="GO:0030688">
    <property type="term" value="C:preribosome, small subunit precursor"/>
    <property type="evidence" value="ECO:0007669"/>
    <property type="project" value="InterPro"/>
</dbReference>
<feature type="region of interest" description="Disordered" evidence="4">
    <location>
        <begin position="733"/>
        <end position="799"/>
    </location>
</feature>
<evidence type="ECO:0000313" key="6">
    <source>
        <dbReference type="EMBL" id="KAF4675691.1"/>
    </source>
</evidence>
<dbReference type="InterPro" id="IPR007005">
    <property type="entry name" value="XAP5"/>
</dbReference>
<feature type="compositionally biased region" description="Acidic residues" evidence="4">
    <location>
        <begin position="499"/>
        <end position="514"/>
    </location>
</feature>
<evidence type="ECO:0000256" key="2">
    <source>
        <dbReference type="ARBA" id="ARBA00006374"/>
    </source>
</evidence>